<organism evidence="3 4">
    <name type="scientific">Halioxenophilus aromaticivorans</name>
    <dbReference type="NCBI Taxonomy" id="1306992"/>
    <lineage>
        <taxon>Bacteria</taxon>
        <taxon>Pseudomonadati</taxon>
        <taxon>Pseudomonadota</taxon>
        <taxon>Gammaproteobacteria</taxon>
        <taxon>Alteromonadales</taxon>
        <taxon>Alteromonadaceae</taxon>
        <taxon>Halioxenophilus</taxon>
    </lineage>
</organism>
<comment type="caution">
    <text evidence="3">The sequence shown here is derived from an EMBL/GenBank/DDBJ whole genome shotgun (WGS) entry which is preliminary data.</text>
</comment>
<protein>
    <submittedName>
        <fullName evidence="3">WecB/TagA/CpsF family glycosyltransferase</fullName>
    </submittedName>
</protein>
<dbReference type="CDD" id="cd06533">
    <property type="entry name" value="Glyco_transf_WecG_TagA"/>
    <property type="match status" value="1"/>
</dbReference>
<evidence type="ECO:0000256" key="2">
    <source>
        <dbReference type="ARBA" id="ARBA00022679"/>
    </source>
</evidence>
<evidence type="ECO:0000313" key="4">
    <source>
        <dbReference type="Proteomes" id="UP001409585"/>
    </source>
</evidence>
<dbReference type="GO" id="GO:0016758">
    <property type="term" value="F:hexosyltransferase activity"/>
    <property type="evidence" value="ECO:0007669"/>
    <property type="project" value="TreeGrafter"/>
</dbReference>
<dbReference type="PANTHER" id="PTHR34136">
    <property type="match status" value="1"/>
</dbReference>
<keyword evidence="2" id="KW-0808">Transferase</keyword>
<evidence type="ECO:0000313" key="3">
    <source>
        <dbReference type="EMBL" id="GAA4938553.1"/>
    </source>
</evidence>
<dbReference type="RefSeq" id="WP_345419730.1">
    <property type="nucleotide sequence ID" value="NZ_AP031496.1"/>
</dbReference>
<proteinExistence type="predicted"/>
<sequence length="267" mass="30540">MKPRNNPTPYEQLPMLNAAVDNISMRELLMEFNEGMLLTLNVEMLAKLQYDREFYDLLPQFDYITCDSQIMYFYAKLVGMPIKERVSGSDFFPVFYNHYKDNPDVSVFICGGAEGVAETARQNVNAKVGREFVVGTSSPPMAFERNPEELDKVIDAINASGATVLMVALGSARQEKFMFQIRSRVPKVKMFLPLGGTVDYEAGTFPRPSPWVTNAGLEWLYRLVKEPKKRFKRYVIQQPPVLWLLLKQRLGIYRDPLDDGEVTREAS</sequence>
<reference evidence="4" key="1">
    <citation type="journal article" date="2019" name="Int. J. Syst. Evol. Microbiol.">
        <title>The Global Catalogue of Microorganisms (GCM) 10K type strain sequencing project: providing services to taxonomists for standard genome sequencing and annotation.</title>
        <authorList>
            <consortium name="The Broad Institute Genomics Platform"/>
            <consortium name="The Broad Institute Genome Sequencing Center for Infectious Disease"/>
            <person name="Wu L."/>
            <person name="Ma J."/>
        </authorList>
    </citation>
    <scope>NUCLEOTIDE SEQUENCE [LARGE SCALE GENOMIC DNA]</scope>
    <source>
        <strain evidence="4">JCM 19134</strain>
    </source>
</reference>
<keyword evidence="4" id="KW-1185">Reference proteome</keyword>
<dbReference type="Pfam" id="PF03808">
    <property type="entry name" value="Glyco_tran_WecG"/>
    <property type="match status" value="1"/>
</dbReference>
<name>A0AAV3U116_9ALTE</name>
<gene>
    <name evidence="3" type="ORF">GCM10025791_15760</name>
</gene>
<dbReference type="AlphaFoldDB" id="A0AAV3U116"/>
<dbReference type="NCBIfam" id="TIGR00696">
    <property type="entry name" value="wecG_tagA_cpsF"/>
    <property type="match status" value="1"/>
</dbReference>
<accession>A0AAV3U116</accession>
<dbReference type="Proteomes" id="UP001409585">
    <property type="component" value="Unassembled WGS sequence"/>
</dbReference>
<keyword evidence="1" id="KW-0328">Glycosyltransferase</keyword>
<dbReference type="EMBL" id="BAABLX010000009">
    <property type="protein sequence ID" value="GAA4938553.1"/>
    <property type="molecule type" value="Genomic_DNA"/>
</dbReference>
<dbReference type="InterPro" id="IPR004629">
    <property type="entry name" value="WecG_TagA_CpsF"/>
</dbReference>
<evidence type="ECO:0000256" key="1">
    <source>
        <dbReference type="ARBA" id="ARBA00022676"/>
    </source>
</evidence>
<dbReference type="PANTHER" id="PTHR34136:SF1">
    <property type="entry name" value="UDP-N-ACETYL-D-MANNOSAMINURONIC ACID TRANSFERASE"/>
    <property type="match status" value="1"/>
</dbReference>